<comment type="caution">
    <text evidence="2">The sequence shown here is derived from an EMBL/GenBank/DDBJ whole genome shotgun (WGS) entry which is preliminary data.</text>
</comment>
<dbReference type="AlphaFoldDB" id="A0A9N7Z1Y8"/>
<feature type="region of interest" description="Disordered" evidence="1">
    <location>
        <begin position="88"/>
        <end position="138"/>
    </location>
</feature>
<dbReference type="EMBL" id="CADEAL010003813">
    <property type="protein sequence ID" value="CAB1445887.1"/>
    <property type="molecule type" value="Genomic_DNA"/>
</dbReference>
<reference evidence="2" key="1">
    <citation type="submission" date="2020-03" db="EMBL/GenBank/DDBJ databases">
        <authorList>
            <person name="Weist P."/>
        </authorList>
    </citation>
    <scope>NUCLEOTIDE SEQUENCE</scope>
</reference>
<evidence type="ECO:0000256" key="1">
    <source>
        <dbReference type="SAM" id="MobiDB-lite"/>
    </source>
</evidence>
<evidence type="ECO:0000313" key="2">
    <source>
        <dbReference type="EMBL" id="CAB1445887.1"/>
    </source>
</evidence>
<name>A0A9N7Z1Y8_PLEPL</name>
<keyword evidence="3" id="KW-1185">Reference proteome</keyword>
<evidence type="ECO:0000313" key="3">
    <source>
        <dbReference type="Proteomes" id="UP001153269"/>
    </source>
</evidence>
<proteinExistence type="predicted"/>
<gene>
    <name evidence="2" type="ORF">PLEPLA_LOCUS33630</name>
</gene>
<sequence>MNLVKSDSAELRRRHMLHLCMSSSYQAPAKAFELQPQSPRLLHGAGWPSDRLRTHDGRLTLSEDESSSNWHSQPTVSDNCESCRCRTTAEGGGQQIPPPAAVFSPEWRRTESEGARERGSEGARERGADGSMDVLVHS</sequence>
<organism evidence="2 3">
    <name type="scientific">Pleuronectes platessa</name>
    <name type="common">European plaice</name>
    <dbReference type="NCBI Taxonomy" id="8262"/>
    <lineage>
        <taxon>Eukaryota</taxon>
        <taxon>Metazoa</taxon>
        <taxon>Chordata</taxon>
        <taxon>Craniata</taxon>
        <taxon>Vertebrata</taxon>
        <taxon>Euteleostomi</taxon>
        <taxon>Actinopterygii</taxon>
        <taxon>Neopterygii</taxon>
        <taxon>Teleostei</taxon>
        <taxon>Neoteleostei</taxon>
        <taxon>Acanthomorphata</taxon>
        <taxon>Carangaria</taxon>
        <taxon>Pleuronectiformes</taxon>
        <taxon>Pleuronectoidei</taxon>
        <taxon>Pleuronectidae</taxon>
        <taxon>Pleuronectes</taxon>
    </lineage>
</organism>
<feature type="compositionally biased region" description="Basic and acidic residues" evidence="1">
    <location>
        <begin position="106"/>
        <end position="128"/>
    </location>
</feature>
<accession>A0A9N7Z1Y8</accession>
<dbReference type="Proteomes" id="UP001153269">
    <property type="component" value="Unassembled WGS sequence"/>
</dbReference>
<protein>
    <submittedName>
        <fullName evidence="2">Uncharacterized protein</fullName>
    </submittedName>
</protein>